<proteinExistence type="predicted"/>
<feature type="signal peptide" evidence="4">
    <location>
        <begin position="1"/>
        <end position="28"/>
    </location>
</feature>
<feature type="region of interest" description="Disordered" evidence="2">
    <location>
        <begin position="98"/>
        <end position="129"/>
    </location>
</feature>
<dbReference type="EMBL" id="LGTL01000009">
    <property type="protein sequence ID" value="KPA79982.1"/>
    <property type="molecule type" value="Genomic_DNA"/>
</dbReference>
<feature type="chain" id="PRO_5005861013" description="PH domain-containing protein" evidence="4">
    <location>
        <begin position="29"/>
        <end position="551"/>
    </location>
</feature>
<evidence type="ECO:0000256" key="1">
    <source>
        <dbReference type="SAM" id="Coils"/>
    </source>
</evidence>
<keyword evidence="6" id="KW-1185">Reference proteome</keyword>
<organism evidence="5 6">
    <name type="scientific">Leptomonas pyrrhocoris</name>
    <name type="common">Firebug parasite</name>
    <dbReference type="NCBI Taxonomy" id="157538"/>
    <lineage>
        <taxon>Eukaryota</taxon>
        <taxon>Discoba</taxon>
        <taxon>Euglenozoa</taxon>
        <taxon>Kinetoplastea</taxon>
        <taxon>Metakinetoplastina</taxon>
        <taxon>Trypanosomatida</taxon>
        <taxon>Trypanosomatidae</taxon>
        <taxon>Leishmaniinae</taxon>
        <taxon>Leptomonas</taxon>
    </lineage>
</organism>
<evidence type="ECO:0000313" key="6">
    <source>
        <dbReference type="Proteomes" id="UP000037923"/>
    </source>
</evidence>
<accession>A0A0N0VF87</accession>
<dbReference type="OMA" id="LPFMERE"/>
<dbReference type="AlphaFoldDB" id="A0A0N0VF87"/>
<dbReference type="GeneID" id="26905313"/>
<comment type="caution">
    <text evidence="5">The sequence shown here is derived from an EMBL/GenBank/DDBJ whole genome shotgun (WGS) entry which is preliminary data.</text>
</comment>
<evidence type="ECO:0008006" key="7">
    <source>
        <dbReference type="Google" id="ProtNLM"/>
    </source>
</evidence>
<reference evidence="5 6" key="1">
    <citation type="submission" date="2015-07" db="EMBL/GenBank/DDBJ databases">
        <title>High-quality genome of monoxenous trypanosomatid Leptomonas pyrrhocoris.</title>
        <authorList>
            <person name="Flegontov P."/>
            <person name="Butenko A."/>
            <person name="Firsov S."/>
            <person name="Vlcek C."/>
            <person name="Logacheva M.D."/>
            <person name="Field M."/>
            <person name="Filatov D."/>
            <person name="Flegontova O."/>
            <person name="Gerasimov E."/>
            <person name="Jackson A.P."/>
            <person name="Kelly S."/>
            <person name="Opperdoes F."/>
            <person name="O'Reilly A."/>
            <person name="Votypka J."/>
            <person name="Yurchenko V."/>
            <person name="Lukes J."/>
        </authorList>
    </citation>
    <scope>NUCLEOTIDE SEQUENCE [LARGE SCALE GENOMIC DNA]</scope>
    <source>
        <strain evidence="5">H10</strain>
    </source>
</reference>
<keyword evidence="3" id="KW-0472">Membrane</keyword>
<keyword evidence="3" id="KW-0812">Transmembrane</keyword>
<protein>
    <recommendedName>
        <fullName evidence="7">PH domain-containing protein</fullName>
    </recommendedName>
</protein>
<evidence type="ECO:0000256" key="4">
    <source>
        <dbReference type="SAM" id="SignalP"/>
    </source>
</evidence>
<feature type="transmembrane region" description="Helical" evidence="3">
    <location>
        <begin position="467"/>
        <end position="489"/>
    </location>
</feature>
<evidence type="ECO:0000313" key="5">
    <source>
        <dbReference type="EMBL" id="KPA79982.1"/>
    </source>
</evidence>
<name>A0A0N0VF87_LEPPY</name>
<dbReference type="RefSeq" id="XP_015658421.1">
    <property type="nucleotide sequence ID" value="XM_015802905.1"/>
</dbReference>
<feature type="compositionally biased region" description="Basic and acidic residues" evidence="2">
    <location>
        <begin position="119"/>
        <end position="129"/>
    </location>
</feature>
<feature type="transmembrane region" description="Helical" evidence="3">
    <location>
        <begin position="509"/>
        <end position="531"/>
    </location>
</feature>
<keyword evidence="4" id="KW-0732">Signal</keyword>
<dbReference type="OrthoDB" id="273175at2759"/>
<dbReference type="Proteomes" id="UP000037923">
    <property type="component" value="Unassembled WGS sequence"/>
</dbReference>
<evidence type="ECO:0000256" key="3">
    <source>
        <dbReference type="SAM" id="Phobius"/>
    </source>
</evidence>
<evidence type="ECO:0000256" key="2">
    <source>
        <dbReference type="SAM" id="MobiDB-lite"/>
    </source>
</evidence>
<feature type="transmembrane region" description="Helical" evidence="3">
    <location>
        <begin position="410"/>
        <end position="428"/>
    </location>
</feature>
<gene>
    <name evidence="5" type="ORF">ABB37_05022</name>
</gene>
<keyword evidence="3" id="KW-1133">Transmembrane helix</keyword>
<keyword evidence="1" id="KW-0175">Coiled coil</keyword>
<feature type="compositionally biased region" description="Low complexity" evidence="2">
    <location>
        <begin position="98"/>
        <end position="110"/>
    </location>
</feature>
<sequence length="551" mass="61620">MVAAVRAALLALAVVICYLDHIALRAEARYAISQSSVSIVTGILPEAKVFARDRQRAGEWHFDFTSTADEEIFFEAENKATQQWREWKRRVRSLRAYRQQQQQQDATNARDAADDDNPAGDHTRGTDRHSSALANYFTERQVQKRFQARIKKQGGFNTSTAEGLEEASSEVRRDIASLWDRLQAAGASSAPTDQAYLGLVERHFPHTYVRKWDHTAADSPFPSLTLLHTPFLLEAEVLPHVEKEVEHLRELWRLRRDAAVSTTAEVDAQLSEMADLVESSRACCTQVVSLVAPLAEAASRLVASNLVATRDAISANDEATEAKRAELKQLHRQRSSLQKAKQALDRHLGVYTGVLRRHQLPNAEAVLFALELLAKQRFGDDVQGVIEAVPILSTTAPFTGLLEEEWTTHVLRPFCVCVLITAAFLWIAEEVKEWCLRRVQASKARLVAGIRSPRGAATTGTGRFRKLFLLACLLEALMPPLLPALVFAVHLRSAADWSMAVVKVMRPSQRVVCVVALLGLTVLNYVCGVLVRRLFLLIDPSVYRRRHAKMK</sequence>
<dbReference type="VEuPathDB" id="TriTrypDB:LpyrH10_09_1220"/>
<feature type="coiled-coil region" evidence="1">
    <location>
        <begin position="320"/>
        <end position="347"/>
    </location>
</feature>